<dbReference type="InterPro" id="IPR043504">
    <property type="entry name" value="Peptidase_S1_PA_chymotrypsin"/>
</dbReference>
<feature type="domain" description="Peptidase S1" evidence="9">
    <location>
        <begin position="567"/>
        <end position="812"/>
    </location>
</feature>
<reference evidence="10 11" key="1">
    <citation type="journal article" date="2017" name="G3 (Bethesda)">
        <title>The Physical Genome Mapping of Anopheles albimanus Corrected Scaffold Misassemblies and Identified Interarm Rearrangements in Genus Anopheles.</title>
        <authorList>
            <person name="Artemov G.N."/>
            <person name="Peery A.N."/>
            <person name="Jiang X."/>
            <person name="Tu Z."/>
            <person name="Stegniy V.N."/>
            <person name="Sharakhova M.V."/>
            <person name="Sharakhov I.V."/>
        </authorList>
    </citation>
    <scope>NUCLEOTIDE SEQUENCE [LARGE SCALE GENOMIC DNA]</scope>
    <source>
        <strain evidence="10 11">ALBI9_A</strain>
    </source>
</reference>
<dbReference type="VEuPathDB" id="VectorBase:AALB010334"/>
<evidence type="ECO:0000256" key="3">
    <source>
        <dbReference type="ARBA" id="ARBA00022588"/>
    </source>
</evidence>
<dbReference type="AlphaFoldDB" id="A0A182FUU9"/>
<dbReference type="FunFam" id="2.40.10.10:FF:000054">
    <property type="entry name" value="Complement C1r subcomponent"/>
    <property type="match status" value="1"/>
</dbReference>
<keyword evidence="3" id="KW-0399">Innate immunity</keyword>
<dbReference type="SUPFAM" id="SSF50494">
    <property type="entry name" value="Trypsin-like serine proteases"/>
    <property type="match status" value="4"/>
</dbReference>
<dbReference type="CDD" id="cd00190">
    <property type="entry name" value="Tryp_SPc"/>
    <property type="match status" value="2"/>
</dbReference>
<evidence type="ECO:0000313" key="10">
    <source>
        <dbReference type="EnsemblMetazoa" id="AALB010334-PA"/>
    </source>
</evidence>
<keyword evidence="11" id="KW-1185">Reference proteome</keyword>
<evidence type="ECO:0000256" key="1">
    <source>
        <dbReference type="ARBA" id="ARBA00004613"/>
    </source>
</evidence>
<dbReference type="InterPro" id="IPR001254">
    <property type="entry name" value="Trypsin_dom"/>
</dbReference>
<evidence type="ECO:0000256" key="2">
    <source>
        <dbReference type="ARBA" id="ARBA00022525"/>
    </source>
</evidence>
<organism evidence="10 11">
    <name type="scientific">Anopheles albimanus</name>
    <name type="common">New world malaria mosquito</name>
    <dbReference type="NCBI Taxonomy" id="7167"/>
    <lineage>
        <taxon>Eukaryota</taxon>
        <taxon>Metazoa</taxon>
        <taxon>Ecdysozoa</taxon>
        <taxon>Arthropoda</taxon>
        <taxon>Hexapoda</taxon>
        <taxon>Insecta</taxon>
        <taxon>Pterygota</taxon>
        <taxon>Neoptera</taxon>
        <taxon>Endopterygota</taxon>
        <taxon>Diptera</taxon>
        <taxon>Nematocera</taxon>
        <taxon>Culicoidea</taxon>
        <taxon>Culicidae</taxon>
        <taxon>Anophelinae</taxon>
        <taxon>Anopheles</taxon>
    </lineage>
</organism>
<dbReference type="Pfam" id="PF00089">
    <property type="entry name" value="Trypsin"/>
    <property type="match status" value="4"/>
</dbReference>
<evidence type="ECO:0000256" key="8">
    <source>
        <dbReference type="ARBA" id="ARBA00024195"/>
    </source>
</evidence>
<dbReference type="InterPro" id="IPR001314">
    <property type="entry name" value="Peptidase_S1A"/>
</dbReference>
<dbReference type="Proteomes" id="UP000069272">
    <property type="component" value="Chromosome 3R"/>
</dbReference>
<evidence type="ECO:0000256" key="5">
    <source>
        <dbReference type="ARBA" id="ARBA00022859"/>
    </source>
</evidence>
<comment type="subcellular location">
    <subcellularLocation>
        <location evidence="1">Secreted</location>
    </subcellularLocation>
</comment>
<keyword evidence="6" id="KW-1015">Disulfide bond</keyword>
<dbReference type="PROSITE" id="PS00134">
    <property type="entry name" value="TRYPSIN_HIS"/>
    <property type="match status" value="2"/>
</dbReference>
<dbReference type="PANTHER" id="PTHR24260:SF147">
    <property type="entry name" value="EG:BACR7A4.3 PROTEIN-RELATED"/>
    <property type="match status" value="1"/>
</dbReference>
<keyword evidence="2" id="KW-0964">Secreted</keyword>
<dbReference type="GO" id="GO:0045087">
    <property type="term" value="P:innate immune response"/>
    <property type="evidence" value="ECO:0007669"/>
    <property type="project" value="UniProtKB-KW"/>
</dbReference>
<protein>
    <recommendedName>
        <fullName evidence="9">Peptidase S1 domain-containing protein</fullName>
    </recommendedName>
</protein>
<dbReference type="PANTHER" id="PTHR24260">
    <property type="match status" value="1"/>
</dbReference>
<dbReference type="GO" id="GO:0005576">
    <property type="term" value="C:extracellular region"/>
    <property type="evidence" value="ECO:0007669"/>
    <property type="project" value="UniProtKB-SubCell"/>
</dbReference>
<comment type="similarity">
    <text evidence="8">Belongs to the peptidase S1 family. CLIP subfamily.</text>
</comment>
<feature type="domain" description="Peptidase S1" evidence="9">
    <location>
        <begin position="861"/>
        <end position="1059"/>
    </location>
</feature>
<evidence type="ECO:0000259" key="9">
    <source>
        <dbReference type="PROSITE" id="PS50240"/>
    </source>
</evidence>
<keyword evidence="7" id="KW-0325">Glycoprotein</keyword>
<feature type="domain" description="Peptidase S1" evidence="9">
    <location>
        <begin position="324"/>
        <end position="550"/>
    </location>
</feature>
<dbReference type="FunFam" id="2.40.10.10:FF:000028">
    <property type="entry name" value="Serine protease easter"/>
    <property type="match status" value="1"/>
</dbReference>
<dbReference type="VEuPathDB" id="VectorBase:AALB20_035784"/>
<sequence>MAYRAVLLVIGLIALLGPLASGEDVWFSDDPPSDYFERKNLRDCPNRFYPDLDPFNIPYYGYGGRRVFRGEYQHMVAIGWTRTNTSIDYLCGGTLITARHILTAAHCTYDSENIPPDTVRIGDTDLGSVLDDEFAQQIEIQGITVHPKYRGSRKYFDVALIELAQRSKFTEAVCPACLWREGELPEERMQAVGFGVTGFGEARSPTLQLVKLDRVAPSVCAERIFLNRRQMPDGFRNDQFCASGDGMDTCEGDSGGPIGVKRLDVGGKVIHLVTGVVSFGTPCVPGSTGVYTRISDYIDWIEQETNRTLSYGVCTKGFLCPGRATGGTTVYYDDSTLKHRFGLLWSEADTSIYECGATLIDYQFLLTSAHCVTTAKGPPKYAAPDHSKRVAIAEIYVSPRYQPGSPENDIALVKLEKFINTRIFRPVCLWDRRIDGVWSEVPKFAAYGPVLDDLDPVTLTNSTISVYATNGRECSASDAARSDLVCFNNNVKMMPDACSIDYGGAVTNKTELLEPVFMFGVASKLSQGCGSNLIVTDVTPHIKWIEAIVVARRNQMLNPMISVTGYGYGGVRALRGEFQHMVALGWTRSSDKIDYLCGGSLITAVFIITAAHCSVDHENIPPDTVRIGDTDLSSPEDDELAQQIAILRITVHPQYRGSRKYFDIALIELSQPAKFSAAVCAACLWHEEELPVERMDAVGFGVTGFGEALSPTLQRVQLDRIGVTICSERLGINRRQMPEGLRDDQFCAAGNNMDTCEGDSGGPIGVKRLDVGGDIISIIVGIVSFGTPCTAGSMGVYTRVAAYIDWLERETNESLSYGACTKGIFCPGRLKNQTSVMYGRGFYRSRYGLVWDKEEPSEFECGATLIDYQFLLTSAHCVTARRDYPKYVNLDSDLGTERVAITDVYVAPRYKPGSPENDIALVKIKKFINADYFRPACLWDRRILGEWPAAPKIQAYGPMARNIDRLLLANGTIIIHASNGRDCRITNDPGSDLICYNNNVNMMPGVCSIDYGASVVNGSEWMMPVYSFGVVSALTKDCGSNLIMTDITPHIDWIEAIIVGRRDKVHIFSD</sequence>
<name>A0A182FUU9_ANOAL</name>
<dbReference type="Gene3D" id="2.40.10.10">
    <property type="entry name" value="Trypsin-like serine proteases"/>
    <property type="match status" value="5"/>
</dbReference>
<evidence type="ECO:0000313" key="11">
    <source>
        <dbReference type="Proteomes" id="UP000069272"/>
    </source>
</evidence>
<dbReference type="EnsemblMetazoa" id="AALB010334-RA">
    <property type="protein sequence ID" value="AALB010334-PA"/>
    <property type="gene ID" value="AALB010334"/>
</dbReference>
<keyword evidence="5" id="KW-0391">Immunity</keyword>
<keyword evidence="4" id="KW-0732">Signal</keyword>
<dbReference type="SMART" id="SM00020">
    <property type="entry name" value="Tryp_SPc"/>
    <property type="match status" value="2"/>
</dbReference>
<dbReference type="FunFam" id="2.40.10.10:FF:000068">
    <property type="entry name" value="transmembrane protease serine 2"/>
    <property type="match status" value="1"/>
</dbReference>
<evidence type="ECO:0000256" key="4">
    <source>
        <dbReference type="ARBA" id="ARBA00022729"/>
    </source>
</evidence>
<dbReference type="STRING" id="7167.A0A182FUU9"/>
<feature type="domain" description="Peptidase S1" evidence="9">
    <location>
        <begin position="61"/>
        <end position="306"/>
    </location>
</feature>
<dbReference type="PROSITE" id="PS50240">
    <property type="entry name" value="TRYPSIN_DOM"/>
    <property type="match status" value="4"/>
</dbReference>
<dbReference type="GO" id="GO:0004252">
    <property type="term" value="F:serine-type endopeptidase activity"/>
    <property type="evidence" value="ECO:0007669"/>
    <property type="project" value="InterPro"/>
</dbReference>
<accession>A0A182FUU9</accession>
<proteinExistence type="inferred from homology"/>
<dbReference type="GO" id="GO:0006508">
    <property type="term" value="P:proteolysis"/>
    <property type="evidence" value="ECO:0007669"/>
    <property type="project" value="InterPro"/>
</dbReference>
<evidence type="ECO:0000256" key="7">
    <source>
        <dbReference type="ARBA" id="ARBA00023180"/>
    </source>
</evidence>
<evidence type="ECO:0000256" key="6">
    <source>
        <dbReference type="ARBA" id="ARBA00023157"/>
    </source>
</evidence>
<dbReference type="PRINTS" id="PR00722">
    <property type="entry name" value="CHYMOTRYPSIN"/>
</dbReference>
<dbReference type="InterPro" id="IPR009003">
    <property type="entry name" value="Peptidase_S1_PA"/>
</dbReference>
<dbReference type="InterPro" id="IPR051333">
    <property type="entry name" value="CLIP_Serine_Protease"/>
</dbReference>
<dbReference type="InterPro" id="IPR018114">
    <property type="entry name" value="TRYPSIN_HIS"/>
</dbReference>
<reference evidence="10" key="2">
    <citation type="submission" date="2022-08" db="UniProtKB">
        <authorList>
            <consortium name="EnsemblMetazoa"/>
        </authorList>
    </citation>
    <scope>IDENTIFICATION</scope>
    <source>
        <strain evidence="10">STECLA/ALBI9_A</strain>
    </source>
</reference>